<dbReference type="Proteomes" id="UP000265520">
    <property type="component" value="Unassembled WGS sequence"/>
</dbReference>
<evidence type="ECO:0000313" key="1">
    <source>
        <dbReference type="EMBL" id="MCI91711.1"/>
    </source>
</evidence>
<proteinExistence type="predicted"/>
<keyword evidence="2" id="KW-1185">Reference proteome</keyword>
<accession>A0A392VXK2</accession>
<feature type="non-terminal residue" evidence="1">
    <location>
        <position position="49"/>
    </location>
</feature>
<dbReference type="AlphaFoldDB" id="A0A392VXK2"/>
<comment type="caution">
    <text evidence="1">The sequence shown here is derived from an EMBL/GenBank/DDBJ whole genome shotgun (WGS) entry which is preliminary data.</text>
</comment>
<name>A0A392VXK2_9FABA</name>
<protein>
    <submittedName>
        <fullName evidence="1">Uncharacterized protein</fullName>
    </submittedName>
</protein>
<sequence>MFERFLWYDLLFIKSSGEANQKVRMALSEASDRYHSLNVSLSTYEADLG</sequence>
<organism evidence="1 2">
    <name type="scientific">Trifolium medium</name>
    <dbReference type="NCBI Taxonomy" id="97028"/>
    <lineage>
        <taxon>Eukaryota</taxon>
        <taxon>Viridiplantae</taxon>
        <taxon>Streptophyta</taxon>
        <taxon>Embryophyta</taxon>
        <taxon>Tracheophyta</taxon>
        <taxon>Spermatophyta</taxon>
        <taxon>Magnoliopsida</taxon>
        <taxon>eudicotyledons</taxon>
        <taxon>Gunneridae</taxon>
        <taxon>Pentapetalae</taxon>
        <taxon>rosids</taxon>
        <taxon>fabids</taxon>
        <taxon>Fabales</taxon>
        <taxon>Fabaceae</taxon>
        <taxon>Papilionoideae</taxon>
        <taxon>50 kb inversion clade</taxon>
        <taxon>NPAAA clade</taxon>
        <taxon>Hologalegina</taxon>
        <taxon>IRL clade</taxon>
        <taxon>Trifolieae</taxon>
        <taxon>Trifolium</taxon>
    </lineage>
</organism>
<evidence type="ECO:0000313" key="2">
    <source>
        <dbReference type="Proteomes" id="UP000265520"/>
    </source>
</evidence>
<dbReference type="EMBL" id="LXQA011280578">
    <property type="protein sequence ID" value="MCI91711.1"/>
    <property type="molecule type" value="Genomic_DNA"/>
</dbReference>
<reference evidence="1 2" key="1">
    <citation type="journal article" date="2018" name="Front. Plant Sci.">
        <title>Red Clover (Trifolium pratense) and Zigzag Clover (T. medium) - A Picture of Genomic Similarities and Differences.</title>
        <authorList>
            <person name="Dluhosova J."/>
            <person name="Istvanek J."/>
            <person name="Nedelnik J."/>
            <person name="Repkova J."/>
        </authorList>
    </citation>
    <scope>NUCLEOTIDE SEQUENCE [LARGE SCALE GENOMIC DNA]</scope>
    <source>
        <strain evidence="2">cv. 10/8</strain>
        <tissue evidence="1">Leaf</tissue>
    </source>
</reference>